<organism evidence="2 3">
    <name type="scientific">Aspergillus pseudoustus</name>
    <dbReference type="NCBI Taxonomy" id="1810923"/>
    <lineage>
        <taxon>Eukaryota</taxon>
        <taxon>Fungi</taxon>
        <taxon>Dikarya</taxon>
        <taxon>Ascomycota</taxon>
        <taxon>Pezizomycotina</taxon>
        <taxon>Eurotiomycetes</taxon>
        <taxon>Eurotiomycetidae</taxon>
        <taxon>Eurotiales</taxon>
        <taxon>Aspergillaceae</taxon>
        <taxon>Aspergillus</taxon>
        <taxon>Aspergillus subgen. Nidulantes</taxon>
    </lineage>
</organism>
<protein>
    <recommendedName>
        <fullName evidence="1">Aminoglycoside phosphotransferase domain-containing protein</fullName>
    </recommendedName>
</protein>
<accession>A0ABR4J136</accession>
<gene>
    <name evidence="2" type="ORF">BJY01DRAFT_225003</name>
</gene>
<evidence type="ECO:0000313" key="2">
    <source>
        <dbReference type="EMBL" id="KAL2833621.1"/>
    </source>
</evidence>
<dbReference type="Gene3D" id="3.90.1200.10">
    <property type="match status" value="1"/>
</dbReference>
<comment type="caution">
    <text evidence="2">The sequence shown here is derived from an EMBL/GenBank/DDBJ whole genome shotgun (WGS) entry which is preliminary data.</text>
</comment>
<reference evidence="2 3" key="1">
    <citation type="submission" date="2024-07" db="EMBL/GenBank/DDBJ databases">
        <title>Section-level genome sequencing and comparative genomics of Aspergillus sections Usti and Cavernicolus.</title>
        <authorList>
            <consortium name="Lawrence Berkeley National Laboratory"/>
            <person name="Nybo J.L."/>
            <person name="Vesth T.C."/>
            <person name="Theobald S."/>
            <person name="Frisvad J.C."/>
            <person name="Larsen T.O."/>
            <person name="Kjaerboelling I."/>
            <person name="Rothschild-Mancinelli K."/>
            <person name="Lyhne E.K."/>
            <person name="Kogle M.E."/>
            <person name="Barry K."/>
            <person name="Clum A."/>
            <person name="Na H."/>
            <person name="Ledsgaard L."/>
            <person name="Lin J."/>
            <person name="Lipzen A."/>
            <person name="Kuo A."/>
            <person name="Riley R."/>
            <person name="Mondo S."/>
            <person name="Labutti K."/>
            <person name="Haridas S."/>
            <person name="Pangalinan J."/>
            <person name="Salamov A.A."/>
            <person name="Simmons B.A."/>
            <person name="Magnuson J.K."/>
            <person name="Chen J."/>
            <person name="Drula E."/>
            <person name="Henrissat B."/>
            <person name="Wiebenga A."/>
            <person name="Lubbers R.J."/>
            <person name="Gomes A.C."/>
            <person name="Makela M.R."/>
            <person name="Stajich J."/>
            <person name="Grigoriev I.V."/>
            <person name="Mortensen U.H."/>
            <person name="De Vries R.P."/>
            <person name="Baker S.E."/>
            <person name="Andersen M.R."/>
        </authorList>
    </citation>
    <scope>NUCLEOTIDE SEQUENCE [LARGE SCALE GENOMIC DNA]</scope>
    <source>
        <strain evidence="2 3">CBS 123904</strain>
    </source>
</reference>
<dbReference type="InterPro" id="IPR002575">
    <property type="entry name" value="Aminoglycoside_PTrfase"/>
</dbReference>
<dbReference type="Proteomes" id="UP001610446">
    <property type="component" value="Unassembled WGS sequence"/>
</dbReference>
<dbReference type="Pfam" id="PF01636">
    <property type="entry name" value="APH"/>
    <property type="match status" value="1"/>
</dbReference>
<dbReference type="EMBL" id="JBFXLU010000237">
    <property type="protein sequence ID" value="KAL2833621.1"/>
    <property type="molecule type" value="Genomic_DNA"/>
</dbReference>
<keyword evidence="3" id="KW-1185">Reference proteome</keyword>
<evidence type="ECO:0000259" key="1">
    <source>
        <dbReference type="Pfam" id="PF01636"/>
    </source>
</evidence>
<evidence type="ECO:0000313" key="3">
    <source>
        <dbReference type="Proteomes" id="UP001610446"/>
    </source>
</evidence>
<dbReference type="SUPFAM" id="SSF56112">
    <property type="entry name" value="Protein kinase-like (PK-like)"/>
    <property type="match status" value="1"/>
</dbReference>
<proteinExistence type="predicted"/>
<dbReference type="PANTHER" id="PTHR21310">
    <property type="entry name" value="AMINOGLYCOSIDE PHOSPHOTRANSFERASE-RELATED-RELATED"/>
    <property type="match status" value="1"/>
</dbReference>
<dbReference type="PANTHER" id="PTHR21310:SF15">
    <property type="entry name" value="AMINOGLYCOSIDE PHOSPHOTRANSFERASE DOMAIN-CONTAINING PROTEIN"/>
    <property type="match status" value="1"/>
</dbReference>
<sequence length="395" mass="44212">MAQPSDASTHLKDVEHEALAQVNALLLKDISSKLKAYPSMDLTDILQQKLKTYPALRQVFRDSALQSLEATSDSVKAPSPPADPRDEYRIPLNVEIIRPLGPAVLQTVQLDLTADPDDLSAVLPQLNGLVSSSEKIWQLGSTAVLGLDSQLVMKAGRGIDIDHIAIIDYLRQHAPQQLPIPAIHGILHHADSERFFVFMSRAPGVPLDSKWKSLTAEQKVPIRDQLDTIVATFRSIPVQPSEENPRTVLGGGNPRRCKDARRDIRVSDEPISNEAEFNAFISSNPRRSDTAYISMVRSYLTTDHKIVMTHGDLHPRNIMVSITPGEPGKVDHVTITALLDWEMCGWYPEYWEYVKALNTITLRDGFDDWYAYLPPSIGVWPREHAVDIMLSRWHG</sequence>
<dbReference type="InterPro" id="IPR011009">
    <property type="entry name" value="Kinase-like_dom_sf"/>
</dbReference>
<dbReference type="InterPro" id="IPR051678">
    <property type="entry name" value="AGP_Transferase"/>
</dbReference>
<name>A0ABR4J136_9EURO</name>
<feature type="domain" description="Aminoglycoside phosphotransferase" evidence="1">
    <location>
        <begin position="165"/>
        <end position="365"/>
    </location>
</feature>